<organism evidence="1">
    <name type="scientific">uncultured Caudovirales phage</name>
    <dbReference type="NCBI Taxonomy" id="2100421"/>
    <lineage>
        <taxon>Viruses</taxon>
        <taxon>Duplodnaviria</taxon>
        <taxon>Heunggongvirae</taxon>
        <taxon>Uroviricota</taxon>
        <taxon>Caudoviricetes</taxon>
        <taxon>Peduoviridae</taxon>
        <taxon>Maltschvirus</taxon>
        <taxon>Maltschvirus maltsch</taxon>
    </lineage>
</organism>
<name>A0A6J7X5F4_9CAUD</name>
<dbReference type="EMBL" id="LR798338">
    <property type="protein sequence ID" value="CAB5224903.1"/>
    <property type="molecule type" value="Genomic_DNA"/>
</dbReference>
<reference evidence="1" key="1">
    <citation type="submission" date="2020-05" db="EMBL/GenBank/DDBJ databases">
        <authorList>
            <person name="Chiriac C."/>
            <person name="Salcher M."/>
            <person name="Ghai R."/>
            <person name="Kavagutti S V."/>
        </authorList>
    </citation>
    <scope>NUCLEOTIDE SEQUENCE</scope>
</reference>
<gene>
    <name evidence="1" type="ORF">UFOVP744_36</name>
</gene>
<accession>A0A6J7X5F4</accession>
<sequence length="108" mass="11364">MANSYKVLGQLAGSTTATALYTCPSSTEAVISTLLICNRAAAAKTYKIILRPDDETLADKHYLAFDVSIAANDTTALTLGITMNASDKLYVSSSDTNLSFTAFGSEIA</sequence>
<evidence type="ECO:0000313" key="1">
    <source>
        <dbReference type="EMBL" id="CAB5224903.1"/>
    </source>
</evidence>
<protein>
    <submittedName>
        <fullName evidence="1">Uncharacterized protein</fullName>
    </submittedName>
</protein>
<proteinExistence type="predicted"/>